<keyword evidence="2" id="KW-1185">Reference proteome</keyword>
<dbReference type="AlphaFoldDB" id="A0A1D1W401"/>
<proteinExistence type="predicted"/>
<gene>
    <name evidence="1" type="primary">RvY_17774-1</name>
    <name evidence="1" type="synonym">RvY_17774.1</name>
    <name evidence="1" type="ORF">RvY_17774</name>
</gene>
<evidence type="ECO:0000313" key="2">
    <source>
        <dbReference type="Proteomes" id="UP000186922"/>
    </source>
</evidence>
<accession>A0A1D1W401</accession>
<evidence type="ECO:0000313" key="1">
    <source>
        <dbReference type="EMBL" id="GAV08016.1"/>
    </source>
</evidence>
<dbReference type="Proteomes" id="UP000186922">
    <property type="component" value="Unassembled WGS sequence"/>
</dbReference>
<sequence>MDSVNPMNILKLPETDYEQHFQSSDTSSAAGQLLKTLIKDDFEAAADDRLTNYEPPSNETEPSSHELFFPRMPNPRVPFDQAADVDYKKRAVNFWTEPVTKKRRSLSSLQI</sequence>
<name>A0A1D1W401_RAMVA</name>
<protein>
    <submittedName>
        <fullName evidence="1">Uncharacterized protein</fullName>
    </submittedName>
</protein>
<reference evidence="1 2" key="1">
    <citation type="journal article" date="2016" name="Nat. Commun.">
        <title>Extremotolerant tardigrade genome and improved radiotolerance of human cultured cells by tardigrade-unique protein.</title>
        <authorList>
            <person name="Hashimoto T."/>
            <person name="Horikawa D.D."/>
            <person name="Saito Y."/>
            <person name="Kuwahara H."/>
            <person name="Kozuka-Hata H."/>
            <person name="Shin-I T."/>
            <person name="Minakuchi Y."/>
            <person name="Ohishi K."/>
            <person name="Motoyama A."/>
            <person name="Aizu T."/>
            <person name="Enomoto A."/>
            <person name="Kondo K."/>
            <person name="Tanaka S."/>
            <person name="Hara Y."/>
            <person name="Koshikawa S."/>
            <person name="Sagara H."/>
            <person name="Miura T."/>
            <person name="Yokobori S."/>
            <person name="Miyagawa K."/>
            <person name="Suzuki Y."/>
            <person name="Kubo T."/>
            <person name="Oyama M."/>
            <person name="Kohara Y."/>
            <person name="Fujiyama A."/>
            <person name="Arakawa K."/>
            <person name="Katayama T."/>
            <person name="Toyoda A."/>
            <person name="Kunieda T."/>
        </authorList>
    </citation>
    <scope>NUCLEOTIDE SEQUENCE [LARGE SCALE GENOMIC DNA]</scope>
    <source>
        <strain evidence="1 2">YOKOZUNA-1</strain>
    </source>
</reference>
<dbReference type="EMBL" id="BDGG01000016">
    <property type="protein sequence ID" value="GAV08016.1"/>
    <property type="molecule type" value="Genomic_DNA"/>
</dbReference>
<organism evidence="1 2">
    <name type="scientific">Ramazzottius varieornatus</name>
    <name type="common">Water bear</name>
    <name type="synonym">Tardigrade</name>
    <dbReference type="NCBI Taxonomy" id="947166"/>
    <lineage>
        <taxon>Eukaryota</taxon>
        <taxon>Metazoa</taxon>
        <taxon>Ecdysozoa</taxon>
        <taxon>Tardigrada</taxon>
        <taxon>Eutardigrada</taxon>
        <taxon>Parachela</taxon>
        <taxon>Hypsibioidea</taxon>
        <taxon>Ramazzottiidae</taxon>
        <taxon>Ramazzottius</taxon>
    </lineage>
</organism>
<comment type="caution">
    <text evidence="1">The sequence shown here is derived from an EMBL/GenBank/DDBJ whole genome shotgun (WGS) entry which is preliminary data.</text>
</comment>